<comment type="similarity">
    <text evidence="2">Belongs to the carotenoid oxygenase family.</text>
</comment>
<name>A0A5J9VJB7_9POAL</name>
<organism evidence="7 8">
    <name type="scientific">Eragrostis curvula</name>
    <name type="common">weeping love grass</name>
    <dbReference type="NCBI Taxonomy" id="38414"/>
    <lineage>
        <taxon>Eukaryota</taxon>
        <taxon>Viridiplantae</taxon>
        <taxon>Streptophyta</taxon>
        <taxon>Embryophyta</taxon>
        <taxon>Tracheophyta</taxon>
        <taxon>Spermatophyta</taxon>
        <taxon>Magnoliopsida</taxon>
        <taxon>Liliopsida</taxon>
        <taxon>Poales</taxon>
        <taxon>Poaceae</taxon>
        <taxon>PACMAD clade</taxon>
        <taxon>Chloridoideae</taxon>
        <taxon>Eragrostideae</taxon>
        <taxon>Eragrostidinae</taxon>
        <taxon>Eragrostis</taxon>
    </lineage>
</organism>
<keyword evidence="4" id="KW-0809">Transit peptide</keyword>
<sequence>MSGYLLTLPPAPSFFLSSPHPRQTNLSSATANNPARSVKATTLAEVARAGDWRANKLSAWTSIRQERARERSRLLAIASAGDANKSPGKRTAAGGIDQVSSRSIAQEENVGLSFPHAGRKHRQRQLTNNGTYLRNGAGVWEVGDSAFDHLFDGYAMLVRVSFRQGRATGAHRQIESDAYKAAKAHGRPLHREFAYCPKPANLIHRVRNVVGLITGTATTDNPNVSCGAAR</sequence>
<dbReference type="Pfam" id="PF03055">
    <property type="entry name" value="RPE65"/>
    <property type="match status" value="1"/>
</dbReference>
<comment type="cofactor">
    <cofactor evidence="1">
        <name>Fe(2+)</name>
        <dbReference type="ChEBI" id="CHEBI:29033"/>
    </cofactor>
</comment>
<evidence type="ECO:0000256" key="2">
    <source>
        <dbReference type="ARBA" id="ARBA00006787"/>
    </source>
</evidence>
<protein>
    <submittedName>
        <fullName evidence="7">Uncharacterized protein</fullName>
    </submittedName>
</protein>
<dbReference type="Proteomes" id="UP000324897">
    <property type="component" value="Unassembled WGS sequence"/>
</dbReference>
<evidence type="ECO:0000256" key="3">
    <source>
        <dbReference type="ARBA" id="ARBA00022723"/>
    </source>
</evidence>
<accession>A0A5J9VJB7</accession>
<evidence type="ECO:0000256" key="6">
    <source>
        <dbReference type="ARBA" id="ARBA00023004"/>
    </source>
</evidence>
<dbReference type="OrthoDB" id="407010at2759"/>
<evidence type="ECO:0000256" key="5">
    <source>
        <dbReference type="ARBA" id="ARBA00022964"/>
    </source>
</evidence>
<dbReference type="EMBL" id="RWGY01000009">
    <property type="protein sequence ID" value="TVU35130.1"/>
    <property type="molecule type" value="Genomic_DNA"/>
</dbReference>
<reference evidence="7 8" key="1">
    <citation type="journal article" date="2019" name="Sci. Rep.">
        <title>A high-quality genome of Eragrostis curvula grass provides insights into Poaceae evolution and supports new strategies to enhance forage quality.</title>
        <authorList>
            <person name="Carballo J."/>
            <person name="Santos B.A.C.M."/>
            <person name="Zappacosta D."/>
            <person name="Garbus I."/>
            <person name="Selva J.P."/>
            <person name="Gallo C.A."/>
            <person name="Diaz A."/>
            <person name="Albertini E."/>
            <person name="Caccamo M."/>
            <person name="Echenique V."/>
        </authorList>
    </citation>
    <scope>NUCLEOTIDE SEQUENCE [LARGE SCALE GENOMIC DNA]</scope>
    <source>
        <strain evidence="8">cv. Victoria</strain>
        <tissue evidence="7">Leaf</tissue>
    </source>
</reference>
<dbReference type="GO" id="GO:0016121">
    <property type="term" value="P:carotene catabolic process"/>
    <property type="evidence" value="ECO:0007669"/>
    <property type="project" value="TreeGrafter"/>
</dbReference>
<keyword evidence="5" id="KW-0560">Oxidoreductase</keyword>
<dbReference type="GO" id="GO:0046872">
    <property type="term" value="F:metal ion binding"/>
    <property type="evidence" value="ECO:0007669"/>
    <property type="project" value="UniProtKB-KW"/>
</dbReference>
<keyword evidence="5" id="KW-0223">Dioxygenase</keyword>
<comment type="caution">
    <text evidence="7">The sequence shown here is derived from an EMBL/GenBank/DDBJ whole genome shotgun (WGS) entry which is preliminary data.</text>
</comment>
<dbReference type="PANTHER" id="PTHR10543:SF94">
    <property type="entry name" value="CAROTENOID CLEAVAGE DIOXYGENASE 8 HOMOLOG A, CHLOROPLASTIC"/>
    <property type="match status" value="1"/>
</dbReference>
<gene>
    <name evidence="7" type="ORF">EJB05_17001</name>
</gene>
<keyword evidence="6" id="KW-0408">Iron</keyword>
<keyword evidence="3" id="KW-0479">Metal-binding</keyword>
<evidence type="ECO:0000256" key="4">
    <source>
        <dbReference type="ARBA" id="ARBA00022946"/>
    </source>
</evidence>
<keyword evidence="8" id="KW-1185">Reference proteome</keyword>
<dbReference type="InterPro" id="IPR004294">
    <property type="entry name" value="Carotenoid_Oase"/>
</dbReference>
<proteinExistence type="inferred from homology"/>
<evidence type="ECO:0000313" key="7">
    <source>
        <dbReference type="EMBL" id="TVU35130.1"/>
    </source>
</evidence>
<dbReference type="PANTHER" id="PTHR10543">
    <property type="entry name" value="BETA-CAROTENE DIOXYGENASE"/>
    <property type="match status" value="1"/>
</dbReference>
<dbReference type="GO" id="GO:0009507">
    <property type="term" value="C:chloroplast"/>
    <property type="evidence" value="ECO:0007669"/>
    <property type="project" value="TreeGrafter"/>
</dbReference>
<dbReference type="GO" id="GO:0010436">
    <property type="term" value="F:carotenoid dioxygenase activity"/>
    <property type="evidence" value="ECO:0007669"/>
    <property type="project" value="TreeGrafter"/>
</dbReference>
<dbReference type="AlphaFoldDB" id="A0A5J9VJB7"/>
<evidence type="ECO:0000313" key="8">
    <source>
        <dbReference type="Proteomes" id="UP000324897"/>
    </source>
</evidence>
<feature type="non-terminal residue" evidence="7">
    <location>
        <position position="1"/>
    </location>
</feature>
<dbReference type="Gramene" id="TVU35130">
    <property type="protein sequence ID" value="TVU35130"/>
    <property type="gene ID" value="EJB05_17001"/>
</dbReference>
<evidence type="ECO:0000256" key="1">
    <source>
        <dbReference type="ARBA" id="ARBA00001954"/>
    </source>
</evidence>